<proteinExistence type="predicted"/>
<evidence type="ECO:0000313" key="2">
    <source>
        <dbReference type="EMBL" id="CAA9448499.1"/>
    </source>
</evidence>
<gene>
    <name evidence="2" type="ORF">AVDCRST_MAG66-4632</name>
</gene>
<reference evidence="2" key="1">
    <citation type="submission" date="2020-02" db="EMBL/GenBank/DDBJ databases">
        <authorList>
            <person name="Meier V. D."/>
        </authorList>
    </citation>
    <scope>NUCLEOTIDE SEQUENCE</scope>
    <source>
        <strain evidence="2">AVDCRST_MAG66</strain>
    </source>
</reference>
<dbReference type="EMBL" id="CADCUS010000625">
    <property type="protein sequence ID" value="CAA9448499.1"/>
    <property type="molecule type" value="Genomic_DNA"/>
</dbReference>
<feature type="non-terminal residue" evidence="2">
    <location>
        <position position="103"/>
    </location>
</feature>
<protein>
    <submittedName>
        <fullName evidence="2">Transcriptional regulator, PadR family</fullName>
    </submittedName>
</protein>
<feature type="non-terminal residue" evidence="2">
    <location>
        <position position="1"/>
    </location>
</feature>
<feature type="compositionally biased region" description="Basic residues" evidence="1">
    <location>
        <begin position="19"/>
        <end position="46"/>
    </location>
</feature>
<accession>A0A6J4QWG4</accession>
<feature type="compositionally biased region" description="Basic residues" evidence="1">
    <location>
        <begin position="94"/>
        <end position="103"/>
    </location>
</feature>
<feature type="region of interest" description="Disordered" evidence="1">
    <location>
        <begin position="1"/>
        <end position="103"/>
    </location>
</feature>
<organism evidence="2">
    <name type="scientific">uncultured Pseudonocardia sp</name>
    <dbReference type="NCBI Taxonomy" id="211455"/>
    <lineage>
        <taxon>Bacteria</taxon>
        <taxon>Bacillati</taxon>
        <taxon>Actinomycetota</taxon>
        <taxon>Actinomycetes</taxon>
        <taxon>Pseudonocardiales</taxon>
        <taxon>Pseudonocardiaceae</taxon>
        <taxon>Pseudonocardia</taxon>
        <taxon>environmental samples</taxon>
    </lineage>
</organism>
<dbReference type="AlphaFoldDB" id="A0A6J4QWG4"/>
<sequence length="103" mass="11156">GHHTAAQGGARPGGAVGARRLRRLRLRRRPAAARRGPGRRRRRVGLRHAAAALRGRPPDLLRGALRGGAAPQVLRPQRLRPRPAGDGDQDLAGLRRHHDRAPA</sequence>
<evidence type="ECO:0000256" key="1">
    <source>
        <dbReference type="SAM" id="MobiDB-lite"/>
    </source>
</evidence>
<name>A0A6J4QWG4_9PSEU</name>